<dbReference type="SMART" id="SM00530">
    <property type="entry name" value="HTH_XRE"/>
    <property type="match status" value="1"/>
</dbReference>
<feature type="domain" description="HTH cro/C1-type" evidence="1">
    <location>
        <begin position="10"/>
        <end position="66"/>
    </location>
</feature>
<keyword evidence="3" id="KW-1185">Reference proteome</keyword>
<dbReference type="SUPFAM" id="SSF47413">
    <property type="entry name" value="lambda repressor-like DNA-binding domains"/>
    <property type="match status" value="1"/>
</dbReference>
<dbReference type="InterPro" id="IPR001387">
    <property type="entry name" value="Cro/C1-type_HTH"/>
</dbReference>
<gene>
    <name evidence="2" type="ORF">ADK38_33690</name>
</gene>
<proteinExistence type="predicted"/>
<dbReference type="Pfam" id="PF01381">
    <property type="entry name" value="HTH_3"/>
    <property type="match status" value="1"/>
</dbReference>
<sequence>MDARKVGRRIAYWRERRRITQVDFAALMGKTRRWVQQLESGERQADPRLSVLESAARVLGIDLADLLADRPTVECVDAAELEQIRAALQRHDVITGTADADGAEPLDVETLRRRVAYGWTSFQSSAFASLGRLVPELLTEANRAAARHTGEDQLAAYRALSMALQLTEAAAIKFGSGDLAHIAGHRAVLAAERSGDPVIMASAARHLADAMTNHGQPHAAADFATAAADRLGPDLIRSGASGLSTLGMLYLKAAMAKATAADRDDARAAQAARAVPELLDQADEHAEELGDDGDGNALWTAFGRTNVALYRVAAHVQLAEGAEAVAVALRIPEPARAELPRERRAHHLADLARAYTQAGKREEAVGVLLDAEREAEEEVHCRPRTRQLVDDLRLLGTGNAEGRLRALAARCGLPG</sequence>
<dbReference type="Gene3D" id="1.10.260.40">
    <property type="entry name" value="lambda repressor-like DNA-binding domains"/>
    <property type="match status" value="1"/>
</dbReference>
<dbReference type="RefSeq" id="WP_030891188.1">
    <property type="nucleotide sequence ID" value="NZ_JBIRHZ010000020.1"/>
</dbReference>
<name>A0ABR5IXT8_9ACTN</name>
<dbReference type="Proteomes" id="UP000037020">
    <property type="component" value="Unassembled WGS sequence"/>
</dbReference>
<accession>A0ABR5IXT8</accession>
<evidence type="ECO:0000313" key="2">
    <source>
        <dbReference type="EMBL" id="KOG85973.1"/>
    </source>
</evidence>
<protein>
    <submittedName>
        <fullName evidence="2">XRE family transcriptional regulator</fullName>
    </submittedName>
</protein>
<reference evidence="2 3" key="1">
    <citation type="submission" date="2015-07" db="EMBL/GenBank/DDBJ databases">
        <authorList>
            <person name="Ju K.-S."/>
            <person name="Doroghazi J.R."/>
            <person name="Metcalf W.W."/>
        </authorList>
    </citation>
    <scope>NUCLEOTIDE SEQUENCE [LARGE SCALE GENOMIC DNA]</scope>
    <source>
        <strain evidence="2 3">NRRL B-3589</strain>
    </source>
</reference>
<evidence type="ECO:0000313" key="3">
    <source>
        <dbReference type="Proteomes" id="UP000037020"/>
    </source>
</evidence>
<dbReference type="EMBL" id="LGUT01003093">
    <property type="protein sequence ID" value="KOG85973.1"/>
    <property type="molecule type" value="Genomic_DNA"/>
</dbReference>
<dbReference type="PROSITE" id="PS50943">
    <property type="entry name" value="HTH_CROC1"/>
    <property type="match status" value="1"/>
</dbReference>
<evidence type="ECO:0000259" key="1">
    <source>
        <dbReference type="PROSITE" id="PS50943"/>
    </source>
</evidence>
<organism evidence="2 3">
    <name type="scientific">Streptomyces varsoviensis</name>
    <dbReference type="NCBI Taxonomy" id="67373"/>
    <lineage>
        <taxon>Bacteria</taxon>
        <taxon>Bacillati</taxon>
        <taxon>Actinomycetota</taxon>
        <taxon>Actinomycetes</taxon>
        <taxon>Kitasatosporales</taxon>
        <taxon>Streptomycetaceae</taxon>
        <taxon>Streptomyces</taxon>
    </lineage>
</organism>
<dbReference type="CDD" id="cd00093">
    <property type="entry name" value="HTH_XRE"/>
    <property type="match status" value="1"/>
</dbReference>
<dbReference type="InterPro" id="IPR010982">
    <property type="entry name" value="Lambda_DNA-bd_dom_sf"/>
</dbReference>
<comment type="caution">
    <text evidence="2">The sequence shown here is derived from an EMBL/GenBank/DDBJ whole genome shotgun (WGS) entry which is preliminary data.</text>
</comment>